<evidence type="ECO:0000313" key="3">
    <source>
        <dbReference type="EMBL" id="KAF2231020.1"/>
    </source>
</evidence>
<dbReference type="Pfam" id="PF23658">
    <property type="entry name" value="PDZ_CPAF_rel"/>
    <property type="match status" value="1"/>
</dbReference>
<dbReference type="PANTHER" id="PTHR37049">
    <property type="entry name" value="PEPTIDASE S41 FAMILY PROTEIN"/>
    <property type="match status" value="1"/>
</dbReference>
<name>A0A6A6GZU6_VIRVR</name>
<dbReference type="InterPro" id="IPR052766">
    <property type="entry name" value="S41A_metabolite_peptidase"/>
</dbReference>
<feature type="chain" id="PRO_5025542500" description="CPAF-like PDZ domain-containing protein" evidence="1">
    <location>
        <begin position="16"/>
        <end position="763"/>
    </location>
</feature>
<sequence>MLLLWYCLWLALASAQAVTRSPSFDINRYPPQPQETACGDIVNANLDQGDVLFYASDVFDCLTSVPFNSAVALRFLQYLNQIFQFHATTAFVRDPPPGYQQAPFDFLGALEGKTSRVHAGAYHNQYAFESDVQAIIRNLHDTHVYVYAGISGPFSFFSPFRLVGLSLDGKQIPKLYVYDDLIDQGTLDIGNASAIVTVNGIAANDYMSSFASQQSFGMLEPHADWNQVMTSPAQEVFGLNSFSEAAPFYAGDQMNLVFENGSTAQSRWVALFGSPGFTGPLATGGDFYNFYLLGLVPANYNAAFAAYYSSSNSSSANITLDASDPDNDAERQTSWCGASPAYPCDTMTYQQDLGQFSSGALTGYFLENISTAVLSLPSFEQYGEGIVTFSRAVTDFVGNATKRHAKTVIIDLQQNPGGDTSLAFWLFDQFFPNTRPFAGSRMRSHHDANIVGETFTSYFQTLPVDPSNETFQDYQGSEWVVTDRINALTGDNFTSWAEFSGPQHYNGDNFTLVQQYDLSNPLFVEAALETQLGPCFYDRSCAEPRPWKSTDIVMLTDGICGSTCVRTVTIGGRPEHGPIQAASGSRGAAAYSNDELYYDFEVAGENSTAAASLPLVPPDTGIQGVFAGFTLRDQIQRNHTIPNQVLYMPADCRLFWTFANFYNYTRLWQDVYEVAFTEPSSCVPGSRNVTASPTTTHPAEPAEDKTALHILHGLSTVETPINKTFEDMDFPNLWDGDPLPGLKICDDTKGRRVLFPNSIWYLL</sequence>
<dbReference type="InterPro" id="IPR056186">
    <property type="entry name" value="PDZ_CPAF-rel"/>
</dbReference>
<keyword evidence="1" id="KW-0732">Signal</keyword>
<evidence type="ECO:0000313" key="4">
    <source>
        <dbReference type="Proteomes" id="UP000800092"/>
    </source>
</evidence>
<feature type="signal peptide" evidence="1">
    <location>
        <begin position="1"/>
        <end position="15"/>
    </location>
</feature>
<dbReference type="Gene3D" id="3.90.226.10">
    <property type="entry name" value="2-enoyl-CoA Hydratase, Chain A, domain 1"/>
    <property type="match status" value="1"/>
</dbReference>
<dbReference type="Proteomes" id="UP000800092">
    <property type="component" value="Unassembled WGS sequence"/>
</dbReference>
<dbReference type="InterPro" id="IPR029045">
    <property type="entry name" value="ClpP/crotonase-like_dom_sf"/>
</dbReference>
<dbReference type="SUPFAM" id="SSF52096">
    <property type="entry name" value="ClpP/crotonase"/>
    <property type="match status" value="1"/>
</dbReference>
<accession>A0A6A6GZU6</accession>
<dbReference type="PANTHER" id="PTHR37049:SF5">
    <property type="entry name" value="TAIL SPECIFIC PROTEASE DOMAIN-CONTAINING PROTEIN"/>
    <property type="match status" value="1"/>
</dbReference>
<protein>
    <recommendedName>
        <fullName evidence="2">CPAF-like PDZ domain-containing protein</fullName>
    </recommendedName>
</protein>
<dbReference type="AlphaFoldDB" id="A0A6A6GZU6"/>
<dbReference type="EMBL" id="ML991832">
    <property type="protein sequence ID" value="KAF2231020.1"/>
    <property type="molecule type" value="Genomic_DNA"/>
</dbReference>
<proteinExistence type="predicted"/>
<organism evidence="3 4">
    <name type="scientific">Viridothelium virens</name>
    <name type="common">Speckled blister lichen</name>
    <name type="synonym">Trypethelium virens</name>
    <dbReference type="NCBI Taxonomy" id="1048519"/>
    <lineage>
        <taxon>Eukaryota</taxon>
        <taxon>Fungi</taxon>
        <taxon>Dikarya</taxon>
        <taxon>Ascomycota</taxon>
        <taxon>Pezizomycotina</taxon>
        <taxon>Dothideomycetes</taxon>
        <taxon>Dothideomycetes incertae sedis</taxon>
        <taxon>Trypetheliales</taxon>
        <taxon>Trypetheliaceae</taxon>
        <taxon>Viridothelium</taxon>
    </lineage>
</organism>
<evidence type="ECO:0000256" key="1">
    <source>
        <dbReference type="SAM" id="SignalP"/>
    </source>
</evidence>
<keyword evidence="4" id="KW-1185">Reference proteome</keyword>
<reference evidence="3" key="1">
    <citation type="journal article" date="2020" name="Stud. Mycol.">
        <title>101 Dothideomycetes genomes: a test case for predicting lifestyles and emergence of pathogens.</title>
        <authorList>
            <person name="Haridas S."/>
            <person name="Albert R."/>
            <person name="Binder M."/>
            <person name="Bloem J."/>
            <person name="Labutti K."/>
            <person name="Salamov A."/>
            <person name="Andreopoulos B."/>
            <person name="Baker S."/>
            <person name="Barry K."/>
            <person name="Bills G."/>
            <person name="Bluhm B."/>
            <person name="Cannon C."/>
            <person name="Castanera R."/>
            <person name="Culley D."/>
            <person name="Daum C."/>
            <person name="Ezra D."/>
            <person name="Gonzalez J."/>
            <person name="Henrissat B."/>
            <person name="Kuo A."/>
            <person name="Liang C."/>
            <person name="Lipzen A."/>
            <person name="Lutzoni F."/>
            <person name="Magnuson J."/>
            <person name="Mondo S."/>
            <person name="Nolan M."/>
            <person name="Ohm R."/>
            <person name="Pangilinan J."/>
            <person name="Park H.-J."/>
            <person name="Ramirez L."/>
            <person name="Alfaro M."/>
            <person name="Sun H."/>
            <person name="Tritt A."/>
            <person name="Yoshinaga Y."/>
            <person name="Zwiers L.-H."/>
            <person name="Turgeon B."/>
            <person name="Goodwin S."/>
            <person name="Spatafora J."/>
            <person name="Crous P."/>
            <person name="Grigoriev I."/>
        </authorList>
    </citation>
    <scope>NUCLEOTIDE SEQUENCE</scope>
    <source>
        <strain evidence="3">Tuck. ex Michener</strain>
    </source>
</reference>
<feature type="domain" description="CPAF-like PDZ" evidence="2">
    <location>
        <begin position="155"/>
        <end position="272"/>
    </location>
</feature>
<evidence type="ECO:0000259" key="2">
    <source>
        <dbReference type="Pfam" id="PF23658"/>
    </source>
</evidence>
<dbReference type="OrthoDB" id="27214at2759"/>
<gene>
    <name evidence="3" type="ORF">EV356DRAFT_519129</name>
</gene>